<dbReference type="Pfam" id="PF05036">
    <property type="entry name" value="SPOR"/>
    <property type="match status" value="1"/>
</dbReference>
<keyword evidence="5" id="KW-1185">Reference proteome</keyword>
<evidence type="ECO:0000313" key="4">
    <source>
        <dbReference type="EMBL" id="ATY84347.1"/>
    </source>
</evidence>
<feature type="compositionally biased region" description="Basic and acidic residues" evidence="1">
    <location>
        <begin position="1"/>
        <end position="31"/>
    </location>
</feature>
<reference evidence="5" key="1">
    <citation type="submission" date="2017-11" db="EMBL/GenBank/DDBJ databases">
        <title>Complete Genome Sequence of Kyrpidia sp. Strain EA-1, a thermophilic, hydrogen-oxidizing Bacterium, isolated from the Azores.</title>
        <authorList>
            <person name="Reiner J.E."/>
            <person name="Lapp C.J."/>
            <person name="Bunk B."/>
            <person name="Gescher J."/>
        </authorList>
    </citation>
    <scope>NUCLEOTIDE SEQUENCE [LARGE SCALE GENOMIC DNA]</scope>
    <source>
        <strain evidence="5">EA-1</strain>
    </source>
</reference>
<dbReference type="Proteomes" id="UP000231932">
    <property type="component" value="Chromosome"/>
</dbReference>
<evidence type="ECO:0000256" key="1">
    <source>
        <dbReference type="SAM" id="MobiDB-lite"/>
    </source>
</evidence>
<accession>A0A2K8N6B4</accession>
<keyword evidence="2" id="KW-1133">Transmembrane helix</keyword>
<gene>
    <name evidence="4" type="ORF">CVV65_04785</name>
</gene>
<sequence length="339" mass="35679">MIVDNRPREGKNVDKARITVRLSEDRPRLSRADVPGETAPSRPAGSASADRPSRPEALKTGSFHHNLQPRADRPALRASKGIPPRRGWPAGLRYLVKHWLLPATIALTVGTLLGGICFSVFTRSGPPSPDSNATSNIHLYTIQVGAFSDGARAQALAASLEKRGITAKLSGGRPTLVLVGVTIDPAVPGPFGDMLRNMNVPMAVKLYRPPAPPGQIQGVSDSKAVVQALEKSVDLLGIGVDEWSKGGADAQGQANLNRGLQEVSPVLDRGAQELRAAGRKSQADRLEKWKEDLSAVVGGIRSGEAPGPLMGTFLQAMDDYEQLIADLSAGKAPGPAAGG</sequence>
<dbReference type="Gene3D" id="3.30.70.1070">
    <property type="entry name" value="Sporulation related repeat"/>
    <property type="match status" value="1"/>
</dbReference>
<evidence type="ECO:0000313" key="5">
    <source>
        <dbReference type="Proteomes" id="UP000231932"/>
    </source>
</evidence>
<dbReference type="InterPro" id="IPR036680">
    <property type="entry name" value="SPOR-like_sf"/>
</dbReference>
<name>A0A2K8N6B4_9BACL</name>
<dbReference type="InterPro" id="IPR007730">
    <property type="entry name" value="SPOR-like_dom"/>
</dbReference>
<feature type="domain" description="SPOR" evidence="3">
    <location>
        <begin position="140"/>
        <end position="175"/>
    </location>
</feature>
<evidence type="ECO:0000259" key="3">
    <source>
        <dbReference type="Pfam" id="PF05036"/>
    </source>
</evidence>
<organism evidence="4 5">
    <name type="scientific">Kyrpidia spormannii</name>
    <dbReference type="NCBI Taxonomy" id="2055160"/>
    <lineage>
        <taxon>Bacteria</taxon>
        <taxon>Bacillati</taxon>
        <taxon>Bacillota</taxon>
        <taxon>Bacilli</taxon>
        <taxon>Bacillales</taxon>
        <taxon>Alicyclobacillaceae</taxon>
        <taxon>Kyrpidia</taxon>
    </lineage>
</organism>
<dbReference type="AlphaFoldDB" id="A0A2K8N6B4"/>
<evidence type="ECO:0000256" key="2">
    <source>
        <dbReference type="SAM" id="Phobius"/>
    </source>
</evidence>
<dbReference type="SUPFAM" id="SSF110997">
    <property type="entry name" value="Sporulation related repeat"/>
    <property type="match status" value="1"/>
</dbReference>
<dbReference type="KEGG" id="kyr:CVV65_04785"/>
<keyword evidence="2" id="KW-0472">Membrane</keyword>
<proteinExistence type="predicted"/>
<keyword evidence="2" id="KW-0812">Transmembrane</keyword>
<feature type="transmembrane region" description="Helical" evidence="2">
    <location>
        <begin position="99"/>
        <end position="121"/>
    </location>
</feature>
<feature type="region of interest" description="Disordered" evidence="1">
    <location>
        <begin position="1"/>
        <end position="82"/>
    </location>
</feature>
<dbReference type="GO" id="GO:0042834">
    <property type="term" value="F:peptidoglycan binding"/>
    <property type="evidence" value="ECO:0007669"/>
    <property type="project" value="InterPro"/>
</dbReference>
<protein>
    <recommendedName>
        <fullName evidence="3">SPOR domain-containing protein</fullName>
    </recommendedName>
</protein>
<dbReference type="EMBL" id="CP024955">
    <property type="protein sequence ID" value="ATY84347.1"/>
    <property type="molecule type" value="Genomic_DNA"/>
</dbReference>